<keyword evidence="3" id="KW-1185">Reference proteome</keyword>
<organism evidence="2 3">
    <name type="scientific">Chiloscyllium punctatum</name>
    <name type="common">Brownbanded bambooshark</name>
    <name type="synonym">Hemiscyllium punctatum</name>
    <dbReference type="NCBI Taxonomy" id="137246"/>
    <lineage>
        <taxon>Eukaryota</taxon>
        <taxon>Metazoa</taxon>
        <taxon>Chordata</taxon>
        <taxon>Craniata</taxon>
        <taxon>Vertebrata</taxon>
        <taxon>Chondrichthyes</taxon>
        <taxon>Elasmobranchii</taxon>
        <taxon>Galeomorphii</taxon>
        <taxon>Galeoidea</taxon>
        <taxon>Orectolobiformes</taxon>
        <taxon>Hemiscylliidae</taxon>
        <taxon>Chiloscyllium</taxon>
    </lineage>
</organism>
<feature type="compositionally biased region" description="Polar residues" evidence="1">
    <location>
        <begin position="31"/>
        <end position="43"/>
    </location>
</feature>
<gene>
    <name evidence="2" type="ORF">chiPu_0021842</name>
</gene>
<comment type="caution">
    <text evidence="2">The sequence shown here is derived from an EMBL/GenBank/DDBJ whole genome shotgun (WGS) entry which is preliminary data.</text>
</comment>
<name>A0A401RN74_CHIPU</name>
<accession>A0A401RN74</accession>
<proteinExistence type="predicted"/>
<sequence length="86" mass="9600">MTFPTLSGFRCLTRGHVSDGLYKTGREGAESEQQVGTSSQISTLDRDRDRDRDTELSGYDPHSVHQCPSGYLGNRLLVKTIVWPSQ</sequence>
<dbReference type="AlphaFoldDB" id="A0A401RN74"/>
<evidence type="ECO:0000313" key="3">
    <source>
        <dbReference type="Proteomes" id="UP000287033"/>
    </source>
</evidence>
<feature type="compositionally biased region" description="Basic and acidic residues" evidence="1">
    <location>
        <begin position="44"/>
        <end position="55"/>
    </location>
</feature>
<reference evidence="2 3" key="1">
    <citation type="journal article" date="2018" name="Nat. Ecol. Evol.">
        <title>Shark genomes provide insights into elasmobranch evolution and the origin of vertebrates.</title>
        <authorList>
            <person name="Hara Y"/>
            <person name="Yamaguchi K"/>
            <person name="Onimaru K"/>
            <person name="Kadota M"/>
            <person name="Koyanagi M"/>
            <person name="Keeley SD"/>
            <person name="Tatsumi K"/>
            <person name="Tanaka K"/>
            <person name="Motone F"/>
            <person name="Kageyama Y"/>
            <person name="Nozu R"/>
            <person name="Adachi N"/>
            <person name="Nishimura O"/>
            <person name="Nakagawa R"/>
            <person name="Tanegashima C"/>
            <person name="Kiyatake I"/>
            <person name="Matsumoto R"/>
            <person name="Murakumo K"/>
            <person name="Nishida K"/>
            <person name="Terakita A"/>
            <person name="Kuratani S"/>
            <person name="Sato K"/>
            <person name="Hyodo S Kuraku.S."/>
        </authorList>
    </citation>
    <scope>NUCLEOTIDE SEQUENCE [LARGE SCALE GENOMIC DNA]</scope>
</reference>
<feature type="region of interest" description="Disordered" evidence="1">
    <location>
        <begin position="23"/>
        <end position="64"/>
    </location>
</feature>
<dbReference type="Proteomes" id="UP000287033">
    <property type="component" value="Unassembled WGS sequence"/>
</dbReference>
<evidence type="ECO:0000313" key="2">
    <source>
        <dbReference type="EMBL" id="GCC19615.1"/>
    </source>
</evidence>
<evidence type="ECO:0000256" key="1">
    <source>
        <dbReference type="SAM" id="MobiDB-lite"/>
    </source>
</evidence>
<dbReference type="EMBL" id="BEZZ01004979">
    <property type="protein sequence ID" value="GCC19615.1"/>
    <property type="molecule type" value="Genomic_DNA"/>
</dbReference>
<protein>
    <submittedName>
        <fullName evidence="2">Uncharacterized protein</fullName>
    </submittedName>
</protein>